<dbReference type="Gene3D" id="3.50.50.60">
    <property type="entry name" value="FAD/NAD(P)-binding domain"/>
    <property type="match status" value="1"/>
</dbReference>
<keyword evidence="7" id="KW-1185">Reference proteome</keyword>
<accession>A0A0F4GUB9</accession>
<dbReference type="InterPro" id="IPR002938">
    <property type="entry name" value="FAD-bd"/>
</dbReference>
<keyword evidence="1" id="KW-0285">Flavoprotein</keyword>
<dbReference type="OrthoDB" id="417877at2759"/>
<evidence type="ECO:0000256" key="2">
    <source>
        <dbReference type="ARBA" id="ARBA00022827"/>
    </source>
</evidence>
<keyword evidence="4" id="KW-0812">Transmembrane</keyword>
<dbReference type="AlphaFoldDB" id="A0A0F4GUB9"/>
<organism evidence="6 7">
    <name type="scientific">Zymoseptoria brevis</name>
    <dbReference type="NCBI Taxonomy" id="1047168"/>
    <lineage>
        <taxon>Eukaryota</taxon>
        <taxon>Fungi</taxon>
        <taxon>Dikarya</taxon>
        <taxon>Ascomycota</taxon>
        <taxon>Pezizomycotina</taxon>
        <taxon>Dothideomycetes</taxon>
        <taxon>Dothideomycetidae</taxon>
        <taxon>Mycosphaerellales</taxon>
        <taxon>Mycosphaerellaceae</taxon>
        <taxon>Zymoseptoria</taxon>
    </lineage>
</organism>
<evidence type="ECO:0000256" key="1">
    <source>
        <dbReference type="ARBA" id="ARBA00022630"/>
    </source>
</evidence>
<dbReference type="InterPro" id="IPR036188">
    <property type="entry name" value="FAD/NAD-bd_sf"/>
</dbReference>
<keyword evidence="2" id="KW-0274">FAD</keyword>
<dbReference type="PANTHER" id="PTHR46720:SF1">
    <property type="entry name" value="HYDROXYLASE, PUTATIVE (AFU_ORTHOLOGUE AFUA_8G06050)-RELATED"/>
    <property type="match status" value="1"/>
</dbReference>
<dbReference type="SUPFAM" id="SSF51905">
    <property type="entry name" value="FAD/NAD(P)-binding domain"/>
    <property type="match status" value="1"/>
</dbReference>
<evidence type="ECO:0000313" key="6">
    <source>
        <dbReference type="EMBL" id="KJY00658.1"/>
    </source>
</evidence>
<feature type="transmembrane region" description="Helical" evidence="4">
    <location>
        <begin position="6"/>
        <end position="25"/>
    </location>
</feature>
<reference evidence="6 7" key="1">
    <citation type="submission" date="2015-03" db="EMBL/GenBank/DDBJ databases">
        <title>RNA-seq based gene annotation and comparative genomics of four Zymoseptoria species reveal species-specific pathogenicity related genes and transposable element activity.</title>
        <authorList>
            <person name="Grandaubert J."/>
            <person name="Bhattacharyya A."/>
            <person name="Stukenbrock E.H."/>
        </authorList>
    </citation>
    <scope>NUCLEOTIDE SEQUENCE [LARGE SCALE GENOMIC DNA]</scope>
    <source>
        <strain evidence="6 7">Zb18110</strain>
    </source>
</reference>
<sequence length="427" mass="47226">MSAERPFHVAIIGGGLCGIALAIALKHRNISFTIYEAKQSFTEIGAGINLGPTASQSLRLIEPSLGERYMKLATPNPPPNEETWMLFRYGAPSGDHKDGDLIFELKAPGTGNLTFHRQELLQLMATEMGTEHAKFNKKFSSYEQNEDGVTIRFADGTKETASLLIGCDGIHSRVRTAMFGENNAVSSPHFSHAGLYRKVVPMEQAVEAIGESARVSQIVHGPGGYLITYPVSGGKMMNCGAWQLFPEQWPIDDWLLTGQKSRFEESFRDWGERSKKILALFDEEPALWGSFQHIHQPESFYDGRVLLIGDGAHGMPPHQGSGAGQAVEDAYVLSEVLSVMQERGPSSEVVKAGMQAFEAVRKPRSAEVHRLSSITGPRFCEVYDQKLEDQELDDWICLTRKRLRSIWSVDMAGEAEKAREALSRALG</sequence>
<feature type="domain" description="FAD-binding" evidence="5">
    <location>
        <begin position="8"/>
        <end position="344"/>
    </location>
</feature>
<dbReference type="STRING" id="1047168.A0A0F4GUB9"/>
<dbReference type="GO" id="GO:0044550">
    <property type="term" value="P:secondary metabolite biosynthetic process"/>
    <property type="evidence" value="ECO:0007669"/>
    <property type="project" value="TreeGrafter"/>
</dbReference>
<keyword evidence="3" id="KW-0560">Oxidoreductase</keyword>
<dbReference type="Pfam" id="PF01494">
    <property type="entry name" value="FAD_binding_3"/>
    <property type="match status" value="1"/>
</dbReference>
<evidence type="ECO:0000256" key="3">
    <source>
        <dbReference type="ARBA" id="ARBA00023002"/>
    </source>
</evidence>
<dbReference type="PANTHER" id="PTHR46720">
    <property type="entry name" value="HYDROXYLASE, PUTATIVE (AFU_ORTHOLOGUE AFUA_3G01460)-RELATED"/>
    <property type="match status" value="1"/>
</dbReference>
<keyword evidence="4" id="KW-0472">Membrane</keyword>
<protein>
    <submittedName>
        <fullName evidence="6">Salicylate hydroxylase like protein</fullName>
    </submittedName>
</protein>
<evidence type="ECO:0000256" key="4">
    <source>
        <dbReference type="SAM" id="Phobius"/>
    </source>
</evidence>
<evidence type="ECO:0000259" key="5">
    <source>
        <dbReference type="Pfam" id="PF01494"/>
    </source>
</evidence>
<dbReference type="InterPro" id="IPR051104">
    <property type="entry name" value="FAD_monoxygenase"/>
</dbReference>
<keyword evidence="4" id="KW-1133">Transmembrane helix</keyword>
<dbReference type="GO" id="GO:0071949">
    <property type="term" value="F:FAD binding"/>
    <property type="evidence" value="ECO:0007669"/>
    <property type="project" value="InterPro"/>
</dbReference>
<gene>
    <name evidence="6" type="ORF">TI39_contig320g00009</name>
</gene>
<dbReference type="SUPFAM" id="SSF54373">
    <property type="entry name" value="FAD-linked reductases, C-terminal domain"/>
    <property type="match status" value="1"/>
</dbReference>
<dbReference type="PRINTS" id="PR00420">
    <property type="entry name" value="RNGMNOXGNASE"/>
</dbReference>
<dbReference type="Proteomes" id="UP000033647">
    <property type="component" value="Unassembled WGS sequence"/>
</dbReference>
<dbReference type="GO" id="GO:0016491">
    <property type="term" value="F:oxidoreductase activity"/>
    <property type="evidence" value="ECO:0007669"/>
    <property type="project" value="UniProtKB-KW"/>
</dbReference>
<name>A0A0F4GUB9_9PEZI</name>
<evidence type="ECO:0000313" key="7">
    <source>
        <dbReference type="Proteomes" id="UP000033647"/>
    </source>
</evidence>
<dbReference type="EMBL" id="LAFY01000312">
    <property type="protein sequence ID" value="KJY00658.1"/>
    <property type="molecule type" value="Genomic_DNA"/>
</dbReference>
<comment type="caution">
    <text evidence="6">The sequence shown here is derived from an EMBL/GenBank/DDBJ whole genome shotgun (WGS) entry which is preliminary data.</text>
</comment>
<proteinExistence type="predicted"/>